<evidence type="ECO:0000313" key="3">
    <source>
        <dbReference type="Proteomes" id="UP001175271"/>
    </source>
</evidence>
<feature type="region of interest" description="Disordered" evidence="1">
    <location>
        <begin position="110"/>
        <end position="149"/>
    </location>
</feature>
<protein>
    <recommendedName>
        <fullName evidence="4">Mediator complex subunit 28</fullName>
    </recommendedName>
</protein>
<dbReference type="EMBL" id="JAUCMV010000005">
    <property type="protein sequence ID" value="KAK0393685.1"/>
    <property type="molecule type" value="Genomic_DNA"/>
</dbReference>
<feature type="compositionally biased region" description="Basic and acidic residues" evidence="1">
    <location>
        <begin position="121"/>
        <end position="132"/>
    </location>
</feature>
<evidence type="ECO:0000256" key="1">
    <source>
        <dbReference type="SAM" id="MobiDB-lite"/>
    </source>
</evidence>
<comment type="caution">
    <text evidence="2">The sequence shown here is derived from an EMBL/GenBank/DDBJ whole genome shotgun (WGS) entry which is preliminary data.</text>
</comment>
<gene>
    <name evidence="2" type="ORF">QR680_000353</name>
</gene>
<organism evidence="2 3">
    <name type="scientific">Steinernema hermaphroditum</name>
    <dbReference type="NCBI Taxonomy" id="289476"/>
    <lineage>
        <taxon>Eukaryota</taxon>
        <taxon>Metazoa</taxon>
        <taxon>Ecdysozoa</taxon>
        <taxon>Nematoda</taxon>
        <taxon>Chromadorea</taxon>
        <taxon>Rhabditida</taxon>
        <taxon>Tylenchina</taxon>
        <taxon>Panagrolaimomorpha</taxon>
        <taxon>Strongyloidoidea</taxon>
        <taxon>Steinernematidae</taxon>
        <taxon>Steinernema</taxon>
    </lineage>
</organism>
<dbReference type="Proteomes" id="UP001175271">
    <property type="component" value="Unassembled WGS sequence"/>
</dbReference>
<accession>A0AA39GU99</accession>
<evidence type="ECO:0008006" key="4">
    <source>
        <dbReference type="Google" id="ProtNLM"/>
    </source>
</evidence>
<name>A0AA39GU99_9BILA</name>
<proteinExistence type="predicted"/>
<reference evidence="2" key="1">
    <citation type="submission" date="2023-06" db="EMBL/GenBank/DDBJ databases">
        <title>Genomic analysis of the entomopathogenic nematode Steinernema hermaphroditum.</title>
        <authorList>
            <person name="Schwarz E.M."/>
            <person name="Heppert J.K."/>
            <person name="Baniya A."/>
            <person name="Schwartz H.T."/>
            <person name="Tan C.-H."/>
            <person name="Antoshechkin I."/>
            <person name="Sternberg P.W."/>
            <person name="Goodrich-Blair H."/>
            <person name="Dillman A.R."/>
        </authorList>
    </citation>
    <scope>NUCLEOTIDE SEQUENCE</scope>
    <source>
        <strain evidence="2">PS9179</strain>
        <tissue evidence="2">Whole animal</tissue>
    </source>
</reference>
<evidence type="ECO:0000313" key="2">
    <source>
        <dbReference type="EMBL" id="KAK0393685.1"/>
    </source>
</evidence>
<keyword evidence="3" id="KW-1185">Reference proteome</keyword>
<dbReference type="AlphaFoldDB" id="A0AA39GU99"/>
<sequence length="149" mass="17334">MSMNHYNTGNPEVQTCLKQIEQLRASVVTMLQAFEKGSNSEVAQRLKVVDNAFCDIRHSTSLINDLDNSEYDQVQQTTDLQRQLKMKDELIRRIRNDWVTETRKDFEHVKAEYESSATARRTADSHRVERPPSPDSEEDDERPILEPQL</sequence>